<keyword evidence="2 6" id="KW-1003">Cell membrane</keyword>
<evidence type="ECO:0000313" key="7">
    <source>
        <dbReference type="Proteomes" id="UP000504635"/>
    </source>
</evidence>
<dbReference type="GO" id="GO:0005886">
    <property type="term" value="C:plasma membrane"/>
    <property type="evidence" value="ECO:0007669"/>
    <property type="project" value="UniProtKB-SubCell"/>
</dbReference>
<feature type="transmembrane region" description="Helical" evidence="6">
    <location>
        <begin position="309"/>
        <end position="330"/>
    </location>
</feature>
<evidence type="ECO:0000313" key="8">
    <source>
        <dbReference type="RefSeq" id="XP_030759602.1"/>
    </source>
</evidence>
<feature type="transmembrane region" description="Helical" evidence="6">
    <location>
        <begin position="342"/>
        <end position="360"/>
    </location>
</feature>
<evidence type="ECO:0000256" key="5">
    <source>
        <dbReference type="ARBA" id="ARBA00023136"/>
    </source>
</evidence>
<feature type="transmembrane region" description="Helical" evidence="6">
    <location>
        <begin position="108"/>
        <end position="128"/>
    </location>
</feature>
<feature type="transmembrane region" description="Helical" evidence="6">
    <location>
        <begin position="69"/>
        <end position="88"/>
    </location>
</feature>
<dbReference type="FunCoup" id="A0A6J2Y7M4">
    <property type="interactions" value="11"/>
</dbReference>
<dbReference type="AlphaFoldDB" id="A0A6J2Y7M4"/>
<dbReference type="CTD" id="35655"/>
<dbReference type="InterPro" id="IPR013604">
    <property type="entry name" value="7TM_chemorcpt"/>
</dbReference>
<evidence type="ECO:0000256" key="6">
    <source>
        <dbReference type="RuleBase" id="RU363108"/>
    </source>
</evidence>
<evidence type="ECO:0000256" key="1">
    <source>
        <dbReference type="ARBA" id="ARBA00004651"/>
    </source>
</evidence>
<comment type="function">
    <text evidence="6">Gustatory receptor which mediates acceptance or avoidance behavior, depending on its substrates.</text>
</comment>
<keyword evidence="6 8" id="KW-0675">Receptor</keyword>
<dbReference type="Pfam" id="PF08395">
    <property type="entry name" value="7tm_7"/>
    <property type="match status" value="1"/>
</dbReference>
<feature type="transmembrane region" description="Helical" evidence="6">
    <location>
        <begin position="36"/>
        <end position="57"/>
    </location>
</feature>
<dbReference type="InParanoid" id="A0A6J2Y7M4"/>
<dbReference type="Proteomes" id="UP000504635">
    <property type="component" value="Unplaced"/>
</dbReference>
<comment type="similarity">
    <text evidence="6">Belongs to the insect chemoreceptor superfamily. Gustatory receptor (GR) family.</text>
</comment>
<dbReference type="GO" id="GO:0007165">
    <property type="term" value="P:signal transduction"/>
    <property type="evidence" value="ECO:0007669"/>
    <property type="project" value="UniProtKB-KW"/>
</dbReference>
<protein>
    <recommendedName>
        <fullName evidence="6">Gustatory receptor</fullName>
    </recommendedName>
</protein>
<sequence>MNAVGVDNAVWCSCVAYFAMKKLNQEIMFSEYQYQIIQPLVLSARIFGLCPIVFAKIGKFYEAKYSKVLVLYSYTIVVSIGIGTILGVHADATCGTCTIRMRKNKTLFISACDIAIVIIIALYGILAIPYRMRTFIKLLDIWTKIDNVIPISNHQKYRKKSIVFLLTTLLNFTALFLFDIIFYCFPKGITITMRGMVDRSIFYLKKYTTYYLLYYIIVFQEIFYWHLISYIHIRMSSLNRNLRKEKQAISCLFRKIFTIRQKSTIIVNKIELKSNESLKFERNIADRMIELLTVYGRIRESVEIVNSTASYGVVLLILSCLLHLIVTPYFLLIEIIKARSNMFIGLQALWLAAHIGRLLIMVEPCQKCLNEV</sequence>
<keyword evidence="7" id="KW-1185">Reference proteome</keyword>
<keyword evidence="6" id="KW-0807">Transducer</keyword>
<feature type="transmembrane region" description="Helical" evidence="6">
    <location>
        <begin position="162"/>
        <end position="183"/>
    </location>
</feature>
<evidence type="ECO:0000256" key="2">
    <source>
        <dbReference type="ARBA" id="ARBA00022475"/>
    </source>
</evidence>
<keyword evidence="3 6" id="KW-0812">Transmembrane</keyword>
<dbReference type="GeneID" id="115885002"/>
<dbReference type="OrthoDB" id="8176814at2759"/>
<comment type="subcellular location">
    <subcellularLocation>
        <location evidence="1 6">Cell membrane</location>
        <topology evidence="1 6">Multi-pass membrane protein</topology>
    </subcellularLocation>
</comment>
<gene>
    <name evidence="8" type="primary">LOC115885002</name>
</gene>
<accession>A0A6J2Y7M4</accession>
<keyword evidence="5 6" id="KW-0472">Membrane</keyword>
<reference evidence="8" key="1">
    <citation type="submission" date="2025-08" db="UniProtKB">
        <authorList>
            <consortium name="RefSeq"/>
        </authorList>
    </citation>
    <scope>IDENTIFICATION</scope>
    <source>
        <tissue evidence="8">Gonads</tissue>
    </source>
</reference>
<evidence type="ECO:0000256" key="4">
    <source>
        <dbReference type="ARBA" id="ARBA00022989"/>
    </source>
</evidence>
<keyword evidence="4 6" id="KW-1133">Transmembrane helix</keyword>
<proteinExistence type="inferred from homology"/>
<dbReference type="RefSeq" id="XP_030759602.1">
    <property type="nucleotide sequence ID" value="XM_030903742.1"/>
</dbReference>
<organism evidence="7 8">
    <name type="scientific">Sitophilus oryzae</name>
    <name type="common">Rice weevil</name>
    <name type="synonym">Curculio oryzae</name>
    <dbReference type="NCBI Taxonomy" id="7048"/>
    <lineage>
        <taxon>Eukaryota</taxon>
        <taxon>Metazoa</taxon>
        <taxon>Ecdysozoa</taxon>
        <taxon>Arthropoda</taxon>
        <taxon>Hexapoda</taxon>
        <taxon>Insecta</taxon>
        <taxon>Pterygota</taxon>
        <taxon>Neoptera</taxon>
        <taxon>Endopterygota</taxon>
        <taxon>Coleoptera</taxon>
        <taxon>Polyphaga</taxon>
        <taxon>Cucujiformia</taxon>
        <taxon>Curculionidae</taxon>
        <taxon>Dryophthorinae</taxon>
        <taxon>Sitophilus</taxon>
    </lineage>
</organism>
<dbReference type="GO" id="GO:0050909">
    <property type="term" value="P:sensory perception of taste"/>
    <property type="evidence" value="ECO:0007669"/>
    <property type="project" value="InterPro"/>
</dbReference>
<feature type="transmembrane region" description="Helical" evidence="6">
    <location>
        <begin position="212"/>
        <end position="233"/>
    </location>
</feature>
<name>A0A6J2Y7M4_SITOR</name>
<dbReference type="KEGG" id="soy:115885002"/>
<evidence type="ECO:0000256" key="3">
    <source>
        <dbReference type="ARBA" id="ARBA00022692"/>
    </source>
</evidence>